<dbReference type="GO" id="GO:0016531">
    <property type="term" value="F:copper chaperone activity"/>
    <property type="evidence" value="ECO:0007669"/>
    <property type="project" value="InterPro"/>
</dbReference>
<keyword evidence="5" id="KW-0496">Mitochondrion</keyword>
<dbReference type="AlphaFoldDB" id="Q4MYK4"/>
<proteinExistence type="inferred from homology"/>
<evidence type="ECO:0000256" key="6">
    <source>
        <dbReference type="ARBA" id="ARBA00023157"/>
    </source>
</evidence>
<evidence type="ECO:0000256" key="4">
    <source>
        <dbReference type="ARBA" id="ARBA00023008"/>
    </source>
</evidence>
<comment type="caution">
    <text evidence="9">The sequence shown here is derived from an EMBL/GenBank/DDBJ whole genome shotgun (WGS) entry which is preliminary data.</text>
</comment>
<evidence type="ECO:0000256" key="3">
    <source>
        <dbReference type="ARBA" id="ARBA00022723"/>
    </source>
</evidence>
<dbReference type="PANTHER" id="PTHR16719">
    <property type="entry name" value="CYTOCHROME C OXIDASE COPPER CHAPERONE"/>
    <property type="match status" value="1"/>
</dbReference>
<evidence type="ECO:0000256" key="2">
    <source>
        <dbReference type="ARBA" id="ARBA00009241"/>
    </source>
</evidence>
<gene>
    <name evidence="9" type="ordered locus">TP03_0837</name>
</gene>
<keyword evidence="3 8" id="KW-0479">Metal-binding</keyword>
<reference evidence="9 10" key="1">
    <citation type="journal article" date="2005" name="Science">
        <title>Genome sequence of Theileria parva, a bovine pathogen that transforms lymphocytes.</title>
        <authorList>
            <person name="Gardner M.J."/>
            <person name="Bishop R."/>
            <person name="Shah T."/>
            <person name="de Villiers E.P."/>
            <person name="Carlton J.M."/>
            <person name="Hall N."/>
            <person name="Ren Q."/>
            <person name="Paulsen I.T."/>
            <person name="Pain A."/>
            <person name="Berriman M."/>
            <person name="Wilson R.J.M."/>
            <person name="Sato S."/>
            <person name="Ralph S.A."/>
            <person name="Mann D.J."/>
            <person name="Xiong Z."/>
            <person name="Shallom S.J."/>
            <person name="Weidman J."/>
            <person name="Jiang L."/>
            <person name="Lynn J."/>
            <person name="Weaver B."/>
            <person name="Shoaibi A."/>
            <person name="Domingo A.R."/>
            <person name="Wasawo D."/>
            <person name="Crabtree J."/>
            <person name="Wortman J.R."/>
            <person name="Haas B."/>
            <person name="Angiuoli S.V."/>
            <person name="Creasy T.H."/>
            <person name="Lu C."/>
            <person name="Suh B."/>
            <person name="Silva J.C."/>
            <person name="Utterback T.R."/>
            <person name="Feldblyum T.V."/>
            <person name="Pertea M."/>
            <person name="Allen J."/>
            <person name="Nierman W.C."/>
            <person name="Taracha E.L.N."/>
            <person name="Salzberg S.L."/>
            <person name="White O.R."/>
            <person name="Fitzhugh H.A."/>
            <person name="Morzaria S."/>
            <person name="Venter J.C."/>
            <person name="Fraser C.M."/>
            <person name="Nene V."/>
        </authorList>
    </citation>
    <scope>NUCLEOTIDE SEQUENCE [LARGE SCALE GENOMIC DNA]</scope>
    <source>
        <strain evidence="9 10">Muguga</strain>
    </source>
</reference>
<comment type="subcellular location">
    <subcellularLocation>
        <location evidence="1">Mitochondrion intermembrane space</location>
    </subcellularLocation>
</comment>
<protein>
    <submittedName>
        <fullName evidence="9">Cytochrome c oxidase assembly protein, putative</fullName>
    </submittedName>
</protein>
<organism evidence="9 10">
    <name type="scientific">Theileria parva</name>
    <name type="common">East coast fever infection agent</name>
    <dbReference type="NCBI Taxonomy" id="5875"/>
    <lineage>
        <taxon>Eukaryota</taxon>
        <taxon>Sar</taxon>
        <taxon>Alveolata</taxon>
        <taxon>Apicomplexa</taxon>
        <taxon>Aconoidasida</taxon>
        <taxon>Piroplasmida</taxon>
        <taxon>Theileriidae</taxon>
        <taxon>Theileria</taxon>
    </lineage>
</organism>
<dbReference type="InParanoid" id="Q4MYK4"/>
<accession>Q4MYK4</accession>
<dbReference type="PROSITE" id="PS51808">
    <property type="entry name" value="CHCH"/>
    <property type="match status" value="1"/>
</dbReference>
<evidence type="ECO:0000256" key="8">
    <source>
        <dbReference type="PIRSR" id="PIRSR607745-1"/>
    </source>
</evidence>
<feature type="binding site" evidence="8">
    <location>
        <position position="35"/>
    </location>
    <ligand>
        <name>Cu cation</name>
        <dbReference type="ChEBI" id="CHEBI:23378"/>
    </ligand>
</feature>
<keyword evidence="4 8" id="KW-0186">Copper</keyword>
<sequence length="77" mass="8898">MLSYFNRVRDFFCKKGSCDLKNQQNQTSKSGKHICCVCKETKQARDDCIAQNGQEQCKKFIEAHNKCLKDEGFTVEN</sequence>
<dbReference type="PANTHER" id="PTHR16719:SF0">
    <property type="entry name" value="CYTOCHROME C OXIDASE COPPER CHAPERONE"/>
    <property type="match status" value="1"/>
</dbReference>
<dbReference type="EMBL" id="AAGK01000006">
    <property type="protein sequence ID" value="EAN30678.1"/>
    <property type="molecule type" value="Genomic_DNA"/>
</dbReference>
<dbReference type="Proteomes" id="UP000001949">
    <property type="component" value="Unassembled WGS sequence"/>
</dbReference>
<evidence type="ECO:0000256" key="1">
    <source>
        <dbReference type="ARBA" id="ARBA00004569"/>
    </source>
</evidence>
<name>Q4MYK4_THEPA</name>
<keyword evidence="7" id="KW-0143">Chaperone</keyword>
<dbReference type="Gene3D" id="1.10.287.1130">
    <property type="entry name" value="CytochromE C oxidase copper chaperone"/>
    <property type="match status" value="1"/>
</dbReference>
<dbReference type="GO" id="GO:0005507">
    <property type="term" value="F:copper ion binding"/>
    <property type="evidence" value="ECO:0007669"/>
    <property type="project" value="InterPro"/>
</dbReference>
<dbReference type="STRING" id="5875.Q4MYK4"/>
<evidence type="ECO:0000313" key="9">
    <source>
        <dbReference type="EMBL" id="EAN30678.1"/>
    </source>
</evidence>
<dbReference type="InterPro" id="IPR007745">
    <property type="entry name" value="Cyt_c_oxidase_Cu-chaperone"/>
</dbReference>
<evidence type="ECO:0000256" key="5">
    <source>
        <dbReference type="ARBA" id="ARBA00023128"/>
    </source>
</evidence>
<dbReference type="eggNOG" id="KOG3496">
    <property type="taxonomic scope" value="Eukaryota"/>
</dbReference>
<dbReference type="KEGG" id="tpv:TP03_0837"/>
<dbReference type="VEuPathDB" id="PiroplasmaDB:TpMuguga_03g00837"/>
<feature type="binding site" evidence="8">
    <location>
        <position position="36"/>
    </location>
    <ligand>
        <name>Cu cation</name>
        <dbReference type="ChEBI" id="CHEBI:23378"/>
    </ligand>
</feature>
<dbReference type="RefSeq" id="XP_762961.1">
    <property type="nucleotide sequence ID" value="XM_757868.1"/>
</dbReference>
<evidence type="ECO:0000256" key="7">
    <source>
        <dbReference type="ARBA" id="ARBA00023186"/>
    </source>
</evidence>
<dbReference type="Pfam" id="PF05051">
    <property type="entry name" value="COX17"/>
    <property type="match status" value="1"/>
</dbReference>
<dbReference type="FunCoup" id="Q4MYK4">
    <property type="interactions" value="87"/>
</dbReference>
<dbReference type="SUPFAM" id="SSF47072">
    <property type="entry name" value="Cysteine alpha-hairpin motif"/>
    <property type="match status" value="1"/>
</dbReference>
<keyword evidence="10" id="KW-1185">Reference proteome</keyword>
<dbReference type="OMA" id="HICCVCK"/>
<keyword evidence="6" id="KW-1015">Disulfide bond</keyword>
<comment type="similarity">
    <text evidence="2">Belongs to the COX17 family.</text>
</comment>
<dbReference type="GeneID" id="3499772"/>
<dbReference type="GO" id="GO:0005758">
    <property type="term" value="C:mitochondrial intermembrane space"/>
    <property type="evidence" value="ECO:0007669"/>
    <property type="project" value="UniProtKB-SubCell"/>
</dbReference>
<evidence type="ECO:0000313" key="10">
    <source>
        <dbReference type="Proteomes" id="UP000001949"/>
    </source>
</evidence>
<dbReference type="InterPro" id="IPR009069">
    <property type="entry name" value="Cys_alpha_HP_mot_SF"/>
</dbReference>